<dbReference type="AlphaFoldDB" id="A0A3M7PIM1"/>
<organism evidence="1 2">
    <name type="scientific">Brachionus plicatilis</name>
    <name type="common">Marine rotifer</name>
    <name type="synonym">Brachionus muelleri</name>
    <dbReference type="NCBI Taxonomy" id="10195"/>
    <lineage>
        <taxon>Eukaryota</taxon>
        <taxon>Metazoa</taxon>
        <taxon>Spiralia</taxon>
        <taxon>Gnathifera</taxon>
        <taxon>Rotifera</taxon>
        <taxon>Eurotatoria</taxon>
        <taxon>Monogononta</taxon>
        <taxon>Pseudotrocha</taxon>
        <taxon>Ploima</taxon>
        <taxon>Brachionidae</taxon>
        <taxon>Brachionus</taxon>
    </lineage>
</organism>
<reference evidence="1 2" key="1">
    <citation type="journal article" date="2018" name="Sci. Rep.">
        <title>Genomic signatures of local adaptation to the degree of environmental predictability in rotifers.</title>
        <authorList>
            <person name="Franch-Gras L."/>
            <person name="Hahn C."/>
            <person name="Garcia-Roger E.M."/>
            <person name="Carmona M.J."/>
            <person name="Serra M."/>
            <person name="Gomez A."/>
        </authorList>
    </citation>
    <scope>NUCLEOTIDE SEQUENCE [LARGE SCALE GENOMIC DNA]</scope>
    <source>
        <strain evidence="1">HYR1</strain>
    </source>
</reference>
<gene>
    <name evidence="1" type="ORF">BpHYR1_030250</name>
</gene>
<proteinExistence type="predicted"/>
<dbReference type="EMBL" id="REGN01010463">
    <property type="protein sequence ID" value="RMZ98981.1"/>
    <property type="molecule type" value="Genomic_DNA"/>
</dbReference>
<name>A0A3M7PIM1_BRAPC</name>
<comment type="caution">
    <text evidence="1">The sequence shown here is derived from an EMBL/GenBank/DDBJ whole genome shotgun (WGS) entry which is preliminary data.</text>
</comment>
<keyword evidence="2" id="KW-1185">Reference proteome</keyword>
<sequence>MKPQILTLITYTMIYLKFFKIELPGSQTFSRVNDIGFIAKFISNPNTLCSCFKLELEQNKHKNKNLIGLVLKSETVQNITSLDELFVWCRDNEGTPDDSNEMFCPMHQIEHDRGKITALHIFLTTIKLAG</sequence>
<evidence type="ECO:0000313" key="1">
    <source>
        <dbReference type="EMBL" id="RMZ98981.1"/>
    </source>
</evidence>
<dbReference type="Proteomes" id="UP000276133">
    <property type="component" value="Unassembled WGS sequence"/>
</dbReference>
<evidence type="ECO:0000313" key="2">
    <source>
        <dbReference type="Proteomes" id="UP000276133"/>
    </source>
</evidence>
<protein>
    <submittedName>
        <fullName evidence="1">Uncharacterized protein</fullName>
    </submittedName>
</protein>
<accession>A0A3M7PIM1</accession>